<evidence type="ECO:0000313" key="2">
    <source>
        <dbReference type="EMBL" id="MDL4841685.1"/>
    </source>
</evidence>
<reference evidence="2 3" key="1">
    <citation type="submission" date="2023-06" db="EMBL/GenBank/DDBJ databases">
        <title>Aquibacillus rhizosphaerae LR5S19.</title>
        <authorList>
            <person name="Sun J.-Q."/>
        </authorList>
    </citation>
    <scope>NUCLEOTIDE SEQUENCE [LARGE SCALE GENOMIC DNA]</scope>
    <source>
        <strain evidence="2 3">LR5S19</strain>
    </source>
</reference>
<keyword evidence="1" id="KW-1133">Transmembrane helix</keyword>
<organism evidence="2 3">
    <name type="scientific">Aquibacillus rhizosphaerae</name>
    <dbReference type="NCBI Taxonomy" id="3051431"/>
    <lineage>
        <taxon>Bacteria</taxon>
        <taxon>Bacillati</taxon>
        <taxon>Bacillota</taxon>
        <taxon>Bacilli</taxon>
        <taxon>Bacillales</taxon>
        <taxon>Bacillaceae</taxon>
        <taxon>Aquibacillus</taxon>
    </lineage>
</organism>
<sequence>MKELTVLKIRKILLHILLLLISFTLSYTITYSLNFLPNGYEVMVREESSLTIQSNTVFGIKDDIISYAPPELRKIDRLDDVIYNQKENLWLFFTAFFISLILFFYRLSKGEKIMHCLFKSGILAALFALLPYIQTVDRIQFIIANT</sequence>
<comment type="caution">
    <text evidence="2">The sequence shown here is derived from an EMBL/GenBank/DDBJ whole genome shotgun (WGS) entry which is preliminary data.</text>
</comment>
<dbReference type="Proteomes" id="UP001235343">
    <property type="component" value="Unassembled WGS sequence"/>
</dbReference>
<dbReference type="EMBL" id="JASTZU010000042">
    <property type="protein sequence ID" value="MDL4841685.1"/>
    <property type="molecule type" value="Genomic_DNA"/>
</dbReference>
<dbReference type="RefSeq" id="WP_285932973.1">
    <property type="nucleotide sequence ID" value="NZ_JASTZU010000042.1"/>
</dbReference>
<evidence type="ECO:0000313" key="3">
    <source>
        <dbReference type="Proteomes" id="UP001235343"/>
    </source>
</evidence>
<keyword evidence="1" id="KW-0472">Membrane</keyword>
<feature type="transmembrane region" description="Helical" evidence="1">
    <location>
        <begin position="116"/>
        <end position="133"/>
    </location>
</feature>
<name>A0ABT7L924_9BACI</name>
<accession>A0ABT7L924</accession>
<feature type="transmembrane region" description="Helical" evidence="1">
    <location>
        <begin position="12"/>
        <end position="33"/>
    </location>
</feature>
<proteinExistence type="predicted"/>
<feature type="transmembrane region" description="Helical" evidence="1">
    <location>
        <begin position="89"/>
        <end position="107"/>
    </location>
</feature>
<keyword evidence="1" id="KW-0812">Transmembrane</keyword>
<keyword evidence="3" id="KW-1185">Reference proteome</keyword>
<protein>
    <submittedName>
        <fullName evidence="2">Uncharacterized protein</fullName>
    </submittedName>
</protein>
<gene>
    <name evidence="2" type="ORF">QQS35_14685</name>
</gene>
<evidence type="ECO:0000256" key="1">
    <source>
        <dbReference type="SAM" id="Phobius"/>
    </source>
</evidence>